<dbReference type="SUPFAM" id="SSF50129">
    <property type="entry name" value="GroES-like"/>
    <property type="match status" value="1"/>
</dbReference>
<sequence>MLSIRVLAKGAKPVAQRLARPAPPTDSSIAQIKVIAAGLHQVVRSRASGDHYSSTGEANTPGIDGTGINIETGKLVYFVTRLHGGGSFAEFVNVPVKQTWELPEAVDPIQTAALMNPLMSSWMALKKRVDFPEGKQGGWTCLIMGATSMSGKLAIKVARKFGAAKVIGAGRDEDTLKLLGLDAYVVLKDPVDTTDFSPAADADVVLDYLYGPYVRAFLVGTKSRNPLTWVSVGGLTRADAEIPSQELRRRDLTIRGAGIGSWDPRDALGEVAHMLQLLKGTHMDSVEAVPMEDVERGWGISGSRVVFVTNEGSKLSGNAE</sequence>
<dbReference type="GO" id="GO:0016491">
    <property type="term" value="F:oxidoreductase activity"/>
    <property type="evidence" value="ECO:0007669"/>
    <property type="project" value="TreeGrafter"/>
</dbReference>
<dbReference type="Gene3D" id="3.90.180.10">
    <property type="entry name" value="Medium-chain alcohol dehydrogenases, catalytic domain"/>
    <property type="match status" value="1"/>
</dbReference>
<keyword evidence="2" id="KW-1185">Reference proteome</keyword>
<evidence type="ECO:0000313" key="1">
    <source>
        <dbReference type="EMBL" id="KAH7145460.1"/>
    </source>
</evidence>
<organism evidence="1 2">
    <name type="scientific">Dactylonectria estremocensis</name>
    <dbReference type="NCBI Taxonomy" id="1079267"/>
    <lineage>
        <taxon>Eukaryota</taxon>
        <taxon>Fungi</taxon>
        <taxon>Dikarya</taxon>
        <taxon>Ascomycota</taxon>
        <taxon>Pezizomycotina</taxon>
        <taxon>Sordariomycetes</taxon>
        <taxon>Hypocreomycetidae</taxon>
        <taxon>Hypocreales</taxon>
        <taxon>Nectriaceae</taxon>
        <taxon>Dactylonectria</taxon>
    </lineage>
</organism>
<dbReference type="Proteomes" id="UP000717696">
    <property type="component" value="Unassembled WGS sequence"/>
</dbReference>
<dbReference type="OrthoDB" id="809632at2759"/>
<dbReference type="PANTHER" id="PTHR43677">
    <property type="entry name" value="SHORT-CHAIN DEHYDROGENASE/REDUCTASE"/>
    <property type="match status" value="1"/>
</dbReference>
<evidence type="ECO:0008006" key="3">
    <source>
        <dbReference type="Google" id="ProtNLM"/>
    </source>
</evidence>
<proteinExistence type="predicted"/>
<dbReference type="EMBL" id="JAGMUU010000009">
    <property type="protein sequence ID" value="KAH7145460.1"/>
    <property type="molecule type" value="Genomic_DNA"/>
</dbReference>
<accession>A0A9P9EVT1</accession>
<protein>
    <recommendedName>
        <fullName evidence="3">Enoyl reductase (ER) domain-containing protein</fullName>
    </recommendedName>
</protein>
<gene>
    <name evidence="1" type="ORF">B0J13DRAFT_553539</name>
</gene>
<dbReference type="InterPro" id="IPR051397">
    <property type="entry name" value="Zn-ADH-like_protein"/>
</dbReference>
<name>A0A9P9EVT1_9HYPO</name>
<evidence type="ECO:0000313" key="2">
    <source>
        <dbReference type="Proteomes" id="UP000717696"/>
    </source>
</evidence>
<dbReference type="AlphaFoldDB" id="A0A9P9EVT1"/>
<dbReference type="Gene3D" id="3.40.50.720">
    <property type="entry name" value="NAD(P)-binding Rossmann-like Domain"/>
    <property type="match status" value="1"/>
</dbReference>
<dbReference type="PANTHER" id="PTHR43677:SF11">
    <property type="entry name" value="ZINC-CONTAINING ALCOHOL DEHYDROGENASE"/>
    <property type="match status" value="1"/>
</dbReference>
<reference evidence="1" key="1">
    <citation type="journal article" date="2021" name="Nat. Commun.">
        <title>Genetic determinants of endophytism in the Arabidopsis root mycobiome.</title>
        <authorList>
            <person name="Mesny F."/>
            <person name="Miyauchi S."/>
            <person name="Thiergart T."/>
            <person name="Pickel B."/>
            <person name="Atanasova L."/>
            <person name="Karlsson M."/>
            <person name="Huettel B."/>
            <person name="Barry K.W."/>
            <person name="Haridas S."/>
            <person name="Chen C."/>
            <person name="Bauer D."/>
            <person name="Andreopoulos W."/>
            <person name="Pangilinan J."/>
            <person name="LaButti K."/>
            <person name="Riley R."/>
            <person name="Lipzen A."/>
            <person name="Clum A."/>
            <person name="Drula E."/>
            <person name="Henrissat B."/>
            <person name="Kohler A."/>
            <person name="Grigoriev I.V."/>
            <person name="Martin F.M."/>
            <person name="Hacquard S."/>
        </authorList>
    </citation>
    <scope>NUCLEOTIDE SEQUENCE</scope>
    <source>
        <strain evidence="1">MPI-CAGE-AT-0021</strain>
    </source>
</reference>
<dbReference type="InterPro" id="IPR011032">
    <property type="entry name" value="GroES-like_sf"/>
</dbReference>
<dbReference type="SUPFAM" id="SSF51735">
    <property type="entry name" value="NAD(P)-binding Rossmann-fold domains"/>
    <property type="match status" value="1"/>
</dbReference>
<comment type="caution">
    <text evidence="1">The sequence shown here is derived from an EMBL/GenBank/DDBJ whole genome shotgun (WGS) entry which is preliminary data.</text>
</comment>
<dbReference type="InterPro" id="IPR036291">
    <property type="entry name" value="NAD(P)-bd_dom_sf"/>
</dbReference>